<dbReference type="EMBL" id="JBBDGN010000019">
    <property type="protein sequence ID" value="MEJ1092916.1"/>
    <property type="molecule type" value="Genomic_DNA"/>
</dbReference>
<feature type="transmembrane region" description="Helical" evidence="7">
    <location>
        <begin position="107"/>
        <end position="129"/>
    </location>
</feature>
<feature type="transmembrane region" description="Helical" evidence="7">
    <location>
        <begin position="205"/>
        <end position="226"/>
    </location>
</feature>
<dbReference type="Pfam" id="PF02687">
    <property type="entry name" value="FtsX"/>
    <property type="match status" value="2"/>
</dbReference>
<gene>
    <name evidence="9" type="ORF">WDU93_14610</name>
</gene>
<proteinExistence type="inferred from homology"/>
<evidence type="ECO:0000256" key="1">
    <source>
        <dbReference type="ARBA" id="ARBA00004651"/>
    </source>
</evidence>
<feature type="transmembrane region" description="Helical" evidence="7">
    <location>
        <begin position="238"/>
        <end position="264"/>
    </location>
</feature>
<evidence type="ECO:0000256" key="2">
    <source>
        <dbReference type="ARBA" id="ARBA00005236"/>
    </source>
</evidence>
<feature type="transmembrane region" description="Helical" evidence="7">
    <location>
        <begin position="299"/>
        <end position="324"/>
    </location>
</feature>
<evidence type="ECO:0000313" key="10">
    <source>
        <dbReference type="Proteomes" id="UP001366085"/>
    </source>
</evidence>
<comment type="subcellular location">
    <subcellularLocation>
        <location evidence="1">Cell membrane</location>
        <topology evidence="1">Multi-pass membrane protein</topology>
    </subcellularLocation>
</comment>
<feature type="transmembrane region" description="Helical" evidence="7">
    <location>
        <begin position="380"/>
        <end position="409"/>
    </location>
</feature>
<evidence type="ECO:0000256" key="6">
    <source>
        <dbReference type="ARBA" id="ARBA00023136"/>
    </source>
</evidence>
<feature type="domain" description="ABC3 transporter permease C-terminal" evidence="8">
    <location>
        <begin position="338"/>
        <end position="455"/>
    </location>
</feature>
<dbReference type="InterPro" id="IPR003838">
    <property type="entry name" value="ABC3_permease_C"/>
</dbReference>
<sequence>MRTLVWAELRGAWSSWLAVLIAFIATSFAIVLALLLLDSMNATIATGQVPAVQAPALQFIPAWNLALAAIGTLSVIGAVTGLVVQSRRGALARLSLAGATPGQVSRIVLAQLLIVSIGGAVLGSLFAIALQPAAMQMILGDRGVAAEAAVIRVSPLSIAIGSIGFVLFALLAGLRQARVAAAIAPVEALRAASGVPNRRRGVARWIGAGLLTLAIIGLAVGTTTLAPELGPDGADSVLQVSVICMLLSGAVLSLCAPLTVGLLTRAWTALIPSRSAPWVLARAAVIAKGERLARTVTPIALTIGLLVGLGTIVASTVALLAAIGHPGIEGTTLVSMLVLIALVLIVSISGGISVVLMMSRQREAELALAGVAGATPRQQVLITVFEGVIISITATLLGLVMTAVGMAVFISGLAALGLQAPFVVPWGDFAGVTLVCAAIVIAATTLPILRSLRRPARQVVAQLAAE</sequence>
<keyword evidence="3" id="KW-1003">Cell membrane</keyword>
<organism evidence="9 10">
    <name type="scientific">Microbacterium istanbulense</name>
    <dbReference type="NCBI Taxonomy" id="3122049"/>
    <lineage>
        <taxon>Bacteria</taxon>
        <taxon>Bacillati</taxon>
        <taxon>Actinomycetota</taxon>
        <taxon>Actinomycetes</taxon>
        <taxon>Micrococcales</taxon>
        <taxon>Microbacteriaceae</taxon>
        <taxon>Microbacterium</taxon>
    </lineage>
</organism>
<dbReference type="Proteomes" id="UP001366085">
    <property type="component" value="Unassembled WGS sequence"/>
</dbReference>
<dbReference type="InterPro" id="IPR051447">
    <property type="entry name" value="Lipoprotein-release_system"/>
</dbReference>
<comment type="similarity">
    <text evidence="2">Belongs to the ABC-4 integral membrane protein family. LolC/E subfamily.</text>
</comment>
<feature type="transmembrane region" description="Helical" evidence="7">
    <location>
        <begin position="336"/>
        <end position="359"/>
    </location>
</feature>
<reference evidence="9 10" key="1">
    <citation type="submission" date="2024-02" db="EMBL/GenBank/DDBJ databases">
        <authorList>
            <person name="Saticioglu I.B."/>
        </authorList>
    </citation>
    <scope>NUCLEOTIDE SEQUENCE [LARGE SCALE GENOMIC DNA]</scope>
    <source>
        <strain evidence="9 10">Mu-43</strain>
    </source>
</reference>
<feature type="transmembrane region" description="Helical" evidence="7">
    <location>
        <begin position="12"/>
        <end position="37"/>
    </location>
</feature>
<feature type="domain" description="ABC3 transporter permease C-terminal" evidence="8">
    <location>
        <begin position="66"/>
        <end position="180"/>
    </location>
</feature>
<evidence type="ECO:0000313" key="9">
    <source>
        <dbReference type="EMBL" id="MEJ1092916.1"/>
    </source>
</evidence>
<dbReference type="PANTHER" id="PTHR30489">
    <property type="entry name" value="LIPOPROTEIN-RELEASING SYSTEM TRANSMEMBRANE PROTEIN LOLE"/>
    <property type="match status" value="1"/>
</dbReference>
<name>A0ABU8LNK7_9MICO</name>
<dbReference type="RefSeq" id="WP_337321970.1">
    <property type="nucleotide sequence ID" value="NZ_JBBDGN010000019.1"/>
</dbReference>
<accession>A0ABU8LNK7</accession>
<dbReference type="PANTHER" id="PTHR30489:SF0">
    <property type="entry name" value="LIPOPROTEIN-RELEASING SYSTEM TRANSMEMBRANE PROTEIN LOLE"/>
    <property type="match status" value="1"/>
</dbReference>
<evidence type="ECO:0000259" key="8">
    <source>
        <dbReference type="Pfam" id="PF02687"/>
    </source>
</evidence>
<keyword evidence="5 7" id="KW-1133">Transmembrane helix</keyword>
<feature type="transmembrane region" description="Helical" evidence="7">
    <location>
        <begin position="429"/>
        <end position="449"/>
    </location>
</feature>
<feature type="transmembrane region" description="Helical" evidence="7">
    <location>
        <begin position="149"/>
        <end position="171"/>
    </location>
</feature>
<keyword evidence="4 7" id="KW-0812">Transmembrane</keyword>
<evidence type="ECO:0000256" key="4">
    <source>
        <dbReference type="ARBA" id="ARBA00022692"/>
    </source>
</evidence>
<protein>
    <submittedName>
        <fullName evidence="9">FtsX-like permease family protein</fullName>
    </submittedName>
</protein>
<evidence type="ECO:0000256" key="7">
    <source>
        <dbReference type="SAM" id="Phobius"/>
    </source>
</evidence>
<comment type="caution">
    <text evidence="9">The sequence shown here is derived from an EMBL/GenBank/DDBJ whole genome shotgun (WGS) entry which is preliminary data.</text>
</comment>
<keyword evidence="10" id="KW-1185">Reference proteome</keyword>
<evidence type="ECO:0000256" key="5">
    <source>
        <dbReference type="ARBA" id="ARBA00022989"/>
    </source>
</evidence>
<keyword evidence="6 7" id="KW-0472">Membrane</keyword>
<evidence type="ECO:0000256" key="3">
    <source>
        <dbReference type="ARBA" id="ARBA00022475"/>
    </source>
</evidence>
<feature type="transmembrane region" description="Helical" evidence="7">
    <location>
        <begin position="65"/>
        <end position="86"/>
    </location>
</feature>